<dbReference type="AlphaFoldDB" id="A0A9W7XAW2"/>
<gene>
    <name evidence="3" type="ORF">BS78_K270400</name>
</gene>
<keyword evidence="2" id="KW-0812">Transmembrane</keyword>
<proteinExistence type="predicted"/>
<organism evidence="3 4">
    <name type="scientific">Paspalum vaginatum</name>
    <name type="common">seashore paspalum</name>
    <dbReference type="NCBI Taxonomy" id="158149"/>
    <lineage>
        <taxon>Eukaryota</taxon>
        <taxon>Viridiplantae</taxon>
        <taxon>Streptophyta</taxon>
        <taxon>Embryophyta</taxon>
        <taxon>Tracheophyta</taxon>
        <taxon>Spermatophyta</taxon>
        <taxon>Magnoliopsida</taxon>
        <taxon>Liliopsida</taxon>
        <taxon>Poales</taxon>
        <taxon>Poaceae</taxon>
        <taxon>PACMAD clade</taxon>
        <taxon>Panicoideae</taxon>
        <taxon>Andropogonodae</taxon>
        <taxon>Paspaleae</taxon>
        <taxon>Paspalinae</taxon>
        <taxon>Paspalum</taxon>
    </lineage>
</organism>
<keyword evidence="2" id="KW-0472">Membrane</keyword>
<dbReference type="EMBL" id="MU629768">
    <property type="protein sequence ID" value="KAJ1255272.1"/>
    <property type="molecule type" value="Genomic_DNA"/>
</dbReference>
<name>A0A9W7XAW2_9POAL</name>
<reference evidence="3 4" key="1">
    <citation type="submission" date="2022-10" db="EMBL/GenBank/DDBJ databases">
        <title>WGS assembly of Paspalum vaginatum 540-79.</title>
        <authorList>
            <person name="Sun G."/>
            <person name="Wase N."/>
            <person name="Shu S."/>
            <person name="Jenkins J."/>
            <person name="Zhou B."/>
            <person name="Torres-Rodriguez J."/>
            <person name="Chen C."/>
            <person name="Sandor L."/>
            <person name="Plott C."/>
            <person name="Yoshinga Y."/>
            <person name="Daum C."/>
            <person name="Qi P."/>
            <person name="Barry K."/>
            <person name="Lipzen A."/>
            <person name="Berry L."/>
            <person name="Pedersen C."/>
            <person name="Gottilla T."/>
            <person name="Foltz A."/>
            <person name="Yu H."/>
            <person name="O'Malley R."/>
            <person name="Zhang C."/>
            <person name="Devos K."/>
            <person name="Sigmon B."/>
            <person name="Yu B."/>
            <person name="Obata T."/>
            <person name="Schmutz J."/>
            <person name="Schnable J."/>
        </authorList>
    </citation>
    <scope>NUCLEOTIDE SEQUENCE [LARGE SCALE GENOMIC DNA]</scope>
    <source>
        <strain evidence="4">cv. 540-79</strain>
    </source>
</reference>
<keyword evidence="2" id="KW-1133">Transmembrane helix</keyword>
<keyword evidence="4" id="KW-1185">Reference proteome</keyword>
<evidence type="ECO:0000256" key="2">
    <source>
        <dbReference type="SAM" id="Phobius"/>
    </source>
</evidence>
<accession>A0A9W7XAW2</accession>
<evidence type="ECO:0000313" key="3">
    <source>
        <dbReference type="EMBL" id="KAJ1255272.1"/>
    </source>
</evidence>
<evidence type="ECO:0000313" key="4">
    <source>
        <dbReference type="Proteomes" id="UP001164776"/>
    </source>
</evidence>
<feature type="region of interest" description="Disordered" evidence="1">
    <location>
        <begin position="34"/>
        <end position="54"/>
    </location>
</feature>
<comment type="caution">
    <text evidence="3">The sequence shown here is derived from an EMBL/GenBank/DDBJ whole genome shotgun (WGS) entry which is preliminary data.</text>
</comment>
<protein>
    <submittedName>
        <fullName evidence="3">Uncharacterized protein</fullName>
    </submittedName>
</protein>
<feature type="transmembrane region" description="Helical" evidence="2">
    <location>
        <begin position="86"/>
        <end position="105"/>
    </location>
</feature>
<sequence>MENQTKTVPDAATVHLAAIRCARASLLVASLRRPRAPTAPAPQDRRSSSSISSSAAAECAQLRSKGLVAAARHEASGHARIAGSELLLVLAVAALVLLLLLLLGLL</sequence>
<dbReference type="Proteomes" id="UP001164776">
    <property type="component" value="Unassembled WGS sequence"/>
</dbReference>
<feature type="compositionally biased region" description="Low complexity" evidence="1">
    <location>
        <begin position="36"/>
        <end position="54"/>
    </location>
</feature>
<evidence type="ECO:0000256" key="1">
    <source>
        <dbReference type="SAM" id="MobiDB-lite"/>
    </source>
</evidence>